<keyword evidence="3" id="KW-1185">Reference proteome</keyword>
<name>A0A376B1J5_9ASCO</name>
<dbReference type="PANTHER" id="PTHR28243:SF1">
    <property type="entry name" value="PYRIDOXAMINE 5'-PHOSPHATE OXIDASE ALR4036 FAMILY FMN-BINDING DOMAIN-CONTAINING PROTEIN"/>
    <property type="match status" value="1"/>
</dbReference>
<proteinExistence type="predicted"/>
<protein>
    <recommendedName>
        <fullName evidence="1">Pyridoxamine 5'-phosphate oxidase Alr4036 family FMN-binding domain-containing protein</fullName>
    </recommendedName>
</protein>
<dbReference type="PANTHER" id="PTHR28243">
    <property type="entry name" value="AGL049CP"/>
    <property type="match status" value="1"/>
</dbReference>
<accession>A0A376B1J5</accession>
<gene>
    <name evidence="2" type="ORF">SCODWIG_00327</name>
</gene>
<dbReference type="Proteomes" id="UP000262825">
    <property type="component" value="Unassembled WGS sequence"/>
</dbReference>
<organism evidence="2 3">
    <name type="scientific">Saccharomycodes ludwigii</name>
    <dbReference type="NCBI Taxonomy" id="36035"/>
    <lineage>
        <taxon>Eukaryota</taxon>
        <taxon>Fungi</taxon>
        <taxon>Dikarya</taxon>
        <taxon>Ascomycota</taxon>
        <taxon>Saccharomycotina</taxon>
        <taxon>Saccharomycetes</taxon>
        <taxon>Saccharomycodales</taxon>
        <taxon>Saccharomycodaceae</taxon>
        <taxon>Saccharomycodes</taxon>
    </lineage>
</organism>
<dbReference type="OrthoDB" id="5394411at2759"/>
<dbReference type="GO" id="GO:0010181">
    <property type="term" value="F:FMN binding"/>
    <property type="evidence" value="ECO:0007669"/>
    <property type="project" value="InterPro"/>
</dbReference>
<reference evidence="3" key="1">
    <citation type="submission" date="2018-06" db="EMBL/GenBank/DDBJ databases">
        <authorList>
            <person name="Guldener U."/>
        </authorList>
    </citation>
    <scope>NUCLEOTIDE SEQUENCE [LARGE SCALE GENOMIC DNA]</scope>
    <source>
        <strain evidence="3">UTAD17</strain>
    </source>
</reference>
<dbReference type="Gene3D" id="2.30.110.10">
    <property type="entry name" value="Electron Transport, Fmn-binding Protein, Chain A"/>
    <property type="match status" value="1"/>
</dbReference>
<dbReference type="EMBL" id="UFAJ01000024">
    <property type="protein sequence ID" value="SSD58566.1"/>
    <property type="molecule type" value="Genomic_DNA"/>
</dbReference>
<feature type="domain" description="Pyridoxamine 5'-phosphate oxidase Alr4036 family FMN-binding" evidence="1">
    <location>
        <begin position="5"/>
        <end position="112"/>
    </location>
</feature>
<dbReference type="InterPro" id="IPR012349">
    <property type="entry name" value="Split_barrel_FMN-bd"/>
</dbReference>
<dbReference type="InterPro" id="IPR024624">
    <property type="entry name" value="Pyridox_Oxase_Alr4036_FMN-bd"/>
</dbReference>
<dbReference type="Pfam" id="PF12766">
    <property type="entry name" value="Pyridox_oxase_2"/>
    <property type="match status" value="1"/>
</dbReference>
<dbReference type="SUPFAM" id="SSF50475">
    <property type="entry name" value="FMN-binding split barrel"/>
    <property type="match status" value="1"/>
</dbReference>
<sequence>MSHQMAPWVPIFIQSVKNNSQSFTSFQLSSISAVIQKDIHNQQSSISYRPKCRTVVFRDFLFHDKHSNIITFSTDLRSDKIDQLTEQPCFEACFYFSNTWEQFRLRGDVSFILSDGKYPNIISNICDHNNGNSGNDTVINYPILSPSVCNHSKEKNGHPDIHHSTLVDDVDITEGYKPPEPFEWDLELKRQWNNLSRNAKAQYRRPEPGLPMSNELSKKLDKLSRGVDGVKEDIGFQNFAIVCLCIDEVDYLNLKDDGKSGAERWIFKRFIDEDTGIETWEEKEVCP</sequence>
<evidence type="ECO:0000313" key="3">
    <source>
        <dbReference type="Proteomes" id="UP000262825"/>
    </source>
</evidence>
<dbReference type="AlphaFoldDB" id="A0A376B1J5"/>
<evidence type="ECO:0000313" key="2">
    <source>
        <dbReference type="EMBL" id="SSD58566.1"/>
    </source>
</evidence>
<evidence type="ECO:0000259" key="1">
    <source>
        <dbReference type="Pfam" id="PF12766"/>
    </source>
</evidence>
<dbReference type="VEuPathDB" id="FungiDB:SCODWIG_00327"/>